<protein>
    <recommendedName>
        <fullName evidence="3">mevalonate kinase</fullName>
        <ecNumber evidence="3">2.7.1.36</ecNumber>
    </recommendedName>
</protein>
<accession>A0AAD5T8D8</accession>
<comment type="similarity">
    <text evidence="2">Belongs to the GHMP kinase family. Mevalonate kinase subfamily.</text>
</comment>
<evidence type="ECO:0000256" key="1">
    <source>
        <dbReference type="ARBA" id="ARBA00004496"/>
    </source>
</evidence>
<reference evidence="12" key="1">
    <citation type="submission" date="2020-05" db="EMBL/GenBank/DDBJ databases">
        <title>Phylogenomic resolution of chytrid fungi.</title>
        <authorList>
            <person name="Stajich J.E."/>
            <person name="Amses K."/>
            <person name="Simmons R."/>
            <person name="Seto K."/>
            <person name="Myers J."/>
            <person name="Bonds A."/>
            <person name="Quandt C.A."/>
            <person name="Barry K."/>
            <person name="Liu P."/>
            <person name="Grigoriev I."/>
            <person name="Longcore J.E."/>
            <person name="James T.Y."/>
        </authorList>
    </citation>
    <scope>NUCLEOTIDE SEQUENCE</scope>
    <source>
        <strain evidence="12">JEL0513</strain>
    </source>
</reference>
<name>A0AAD5T8D8_9FUNG</name>
<organism evidence="12 13">
    <name type="scientific">Physocladia obscura</name>
    <dbReference type="NCBI Taxonomy" id="109957"/>
    <lineage>
        <taxon>Eukaryota</taxon>
        <taxon>Fungi</taxon>
        <taxon>Fungi incertae sedis</taxon>
        <taxon>Chytridiomycota</taxon>
        <taxon>Chytridiomycota incertae sedis</taxon>
        <taxon>Chytridiomycetes</taxon>
        <taxon>Chytridiales</taxon>
        <taxon>Chytriomycetaceae</taxon>
        <taxon>Physocladia</taxon>
    </lineage>
</organism>
<dbReference type="SUPFAM" id="SSF54211">
    <property type="entry name" value="Ribosomal protein S5 domain 2-like"/>
    <property type="match status" value="1"/>
</dbReference>
<evidence type="ECO:0000313" key="13">
    <source>
        <dbReference type="Proteomes" id="UP001211907"/>
    </source>
</evidence>
<evidence type="ECO:0000256" key="8">
    <source>
        <dbReference type="ARBA" id="ARBA00029310"/>
    </source>
</evidence>
<comment type="caution">
    <text evidence="12">The sequence shown here is derived from an EMBL/GenBank/DDBJ whole genome shotgun (WGS) entry which is preliminary data.</text>
</comment>
<dbReference type="GO" id="GO:0004496">
    <property type="term" value="F:mevalonate kinase activity"/>
    <property type="evidence" value="ECO:0007669"/>
    <property type="project" value="UniProtKB-EC"/>
</dbReference>
<proteinExistence type="inferred from homology"/>
<evidence type="ECO:0000256" key="10">
    <source>
        <dbReference type="SAM" id="MobiDB-lite"/>
    </source>
</evidence>
<dbReference type="PANTHER" id="PTHR43290">
    <property type="entry name" value="MEVALONATE KINASE"/>
    <property type="match status" value="1"/>
</dbReference>
<evidence type="ECO:0000256" key="5">
    <source>
        <dbReference type="ARBA" id="ARBA00022741"/>
    </source>
</evidence>
<keyword evidence="13" id="KW-1185">Reference proteome</keyword>
<dbReference type="EC" id="2.7.1.36" evidence="3"/>
<comment type="subcellular location">
    <subcellularLocation>
        <location evidence="1">Cytoplasm</location>
    </subcellularLocation>
</comment>
<dbReference type="PROSITE" id="PS00627">
    <property type="entry name" value="GHMP_KINASES_ATP"/>
    <property type="match status" value="1"/>
</dbReference>
<evidence type="ECO:0000256" key="3">
    <source>
        <dbReference type="ARBA" id="ARBA00012103"/>
    </source>
</evidence>
<sequence>MSNKKKGNKNKTPRSNKRAASPAAVNTKDRETKRRNKQRQESGTTVAAIRTDNSSKISSLTTRTSSATAPGKLILFGEHAVVYKDKRALACALDLSTTTTVSSSTTTDIPSPLPVFLIISLPEVSIIDLRVNLTDLQSAFENSKTTDFSPEVLSRNKLLIDSLEQFLDATIAVNVSQNTVESTATGRRALLTLLVLYIGITSTTPTTQFMDIKIHTTSKIPTGSGLGSSASFCVSLAAALLRHVNKISSTETAAITKTSATNTNGNTTSIPENQHRQQQLDRTVINAWALCGETVLHGLVSGVDNTVVCFGGVNVYVKGCEMMQVQGLAGGLRMLITNTKVEKDTKKQVGIVSGRMEAMEGVVSKLVDAVDAVVGEACRVFKEYGKR</sequence>
<dbReference type="InterPro" id="IPR006204">
    <property type="entry name" value="GHMP_kinase_N_dom"/>
</dbReference>
<dbReference type="InterPro" id="IPR006203">
    <property type="entry name" value="GHMP_knse_ATP-bd_CS"/>
</dbReference>
<gene>
    <name evidence="12" type="ORF">HK100_005642</name>
</gene>
<evidence type="ECO:0000256" key="6">
    <source>
        <dbReference type="ARBA" id="ARBA00022777"/>
    </source>
</evidence>
<keyword evidence="5" id="KW-0547">Nucleotide-binding</keyword>
<feature type="compositionally biased region" description="Basic residues" evidence="10">
    <location>
        <begin position="1"/>
        <end position="17"/>
    </location>
</feature>
<comment type="pathway">
    <text evidence="9">Isoprenoid biosynthesis; isopentenyl diphosphate biosynthesis via mevalonate pathway; isopentenyl diphosphate from (R)-mevalonate: step 1/3.</text>
</comment>
<evidence type="ECO:0000256" key="4">
    <source>
        <dbReference type="ARBA" id="ARBA00022679"/>
    </source>
</evidence>
<evidence type="ECO:0000256" key="9">
    <source>
        <dbReference type="ARBA" id="ARBA00029438"/>
    </source>
</evidence>
<dbReference type="GO" id="GO:0005829">
    <property type="term" value="C:cytosol"/>
    <property type="evidence" value="ECO:0007669"/>
    <property type="project" value="TreeGrafter"/>
</dbReference>
<comment type="catalytic activity">
    <reaction evidence="8">
        <text>(R)-mevalonate + ATP = (R)-5-phosphomevalonate + ADP + H(+)</text>
        <dbReference type="Rhea" id="RHEA:17065"/>
        <dbReference type="ChEBI" id="CHEBI:15378"/>
        <dbReference type="ChEBI" id="CHEBI:30616"/>
        <dbReference type="ChEBI" id="CHEBI:36464"/>
        <dbReference type="ChEBI" id="CHEBI:58146"/>
        <dbReference type="ChEBI" id="CHEBI:456216"/>
        <dbReference type="EC" id="2.7.1.36"/>
    </reaction>
    <physiologicalReaction direction="left-to-right" evidence="8">
        <dbReference type="Rhea" id="RHEA:17066"/>
    </physiologicalReaction>
</comment>
<feature type="region of interest" description="Disordered" evidence="10">
    <location>
        <begin position="1"/>
        <end position="50"/>
    </location>
</feature>
<dbReference type="InterPro" id="IPR014721">
    <property type="entry name" value="Ribsml_uS5_D2-typ_fold_subgr"/>
</dbReference>
<keyword evidence="4" id="KW-0808">Transferase</keyword>
<feature type="domain" description="GHMP kinase N-terminal" evidence="11">
    <location>
        <begin position="211"/>
        <end position="265"/>
    </location>
</feature>
<dbReference type="EMBL" id="JADGJH010000263">
    <property type="protein sequence ID" value="KAJ3132140.1"/>
    <property type="molecule type" value="Genomic_DNA"/>
</dbReference>
<keyword evidence="7" id="KW-0067">ATP-binding</keyword>
<dbReference type="InterPro" id="IPR020568">
    <property type="entry name" value="Ribosomal_Su5_D2-typ_SF"/>
</dbReference>
<dbReference type="Proteomes" id="UP001211907">
    <property type="component" value="Unassembled WGS sequence"/>
</dbReference>
<dbReference type="Pfam" id="PF00288">
    <property type="entry name" value="GHMP_kinases_N"/>
    <property type="match status" value="1"/>
</dbReference>
<evidence type="ECO:0000256" key="2">
    <source>
        <dbReference type="ARBA" id="ARBA00006495"/>
    </source>
</evidence>
<dbReference type="GO" id="GO:0019287">
    <property type="term" value="P:isopentenyl diphosphate biosynthetic process, mevalonate pathway"/>
    <property type="evidence" value="ECO:0007669"/>
    <property type="project" value="TreeGrafter"/>
</dbReference>
<dbReference type="GO" id="GO:0005524">
    <property type="term" value="F:ATP binding"/>
    <property type="evidence" value="ECO:0007669"/>
    <property type="project" value="UniProtKB-KW"/>
</dbReference>
<dbReference type="InterPro" id="IPR006205">
    <property type="entry name" value="Mev_gal_kin"/>
</dbReference>
<evidence type="ECO:0000313" key="12">
    <source>
        <dbReference type="EMBL" id="KAJ3132140.1"/>
    </source>
</evidence>
<dbReference type="PANTHER" id="PTHR43290:SF2">
    <property type="entry name" value="MEVALONATE KINASE"/>
    <property type="match status" value="1"/>
</dbReference>
<evidence type="ECO:0000259" key="11">
    <source>
        <dbReference type="Pfam" id="PF00288"/>
    </source>
</evidence>
<keyword evidence="6" id="KW-0418">Kinase</keyword>
<dbReference type="Gene3D" id="3.30.230.10">
    <property type="match status" value="1"/>
</dbReference>
<feature type="compositionally biased region" description="Polar residues" evidence="10">
    <location>
        <begin position="41"/>
        <end position="50"/>
    </location>
</feature>
<evidence type="ECO:0000256" key="7">
    <source>
        <dbReference type="ARBA" id="ARBA00022840"/>
    </source>
</evidence>
<dbReference type="AlphaFoldDB" id="A0AAD5T8D8"/>